<dbReference type="OrthoDB" id="642895at2759"/>
<proteinExistence type="predicted"/>
<protein>
    <submittedName>
        <fullName evidence="1">Uncharacterized protein</fullName>
    </submittedName>
</protein>
<dbReference type="VEuPathDB" id="VectorBase:SSCA010336"/>
<evidence type="ECO:0000313" key="1">
    <source>
        <dbReference type="EMBL" id="KPM04649.1"/>
    </source>
</evidence>
<comment type="caution">
    <text evidence="1">The sequence shown here is derived from an EMBL/GenBank/DDBJ whole genome shotgun (WGS) entry which is preliminary data.</text>
</comment>
<dbReference type="Proteomes" id="UP000616769">
    <property type="component" value="Unassembled WGS sequence"/>
</dbReference>
<gene>
    <name evidence="1" type="ORF">QR98_0031000</name>
</gene>
<name>A0A132A1G7_SARSC</name>
<reference evidence="1 2" key="1">
    <citation type="journal article" date="2015" name="Parasit. Vectors">
        <title>Draft genome of the scabies mite.</title>
        <authorList>
            <person name="Rider S.D.Jr."/>
            <person name="Morgan M.S."/>
            <person name="Arlian L.G."/>
        </authorList>
    </citation>
    <scope>NUCLEOTIDE SEQUENCE [LARGE SCALE GENOMIC DNA]</scope>
    <source>
        <strain evidence="1">Arlian Lab</strain>
    </source>
</reference>
<dbReference type="EMBL" id="JXLN01009721">
    <property type="protein sequence ID" value="KPM04649.1"/>
    <property type="molecule type" value="Genomic_DNA"/>
</dbReference>
<dbReference type="AlphaFoldDB" id="A0A132A1G7"/>
<organism evidence="1 2">
    <name type="scientific">Sarcoptes scabiei</name>
    <name type="common">Itch mite</name>
    <name type="synonym">Acarus scabiei</name>
    <dbReference type="NCBI Taxonomy" id="52283"/>
    <lineage>
        <taxon>Eukaryota</taxon>
        <taxon>Metazoa</taxon>
        <taxon>Ecdysozoa</taxon>
        <taxon>Arthropoda</taxon>
        <taxon>Chelicerata</taxon>
        <taxon>Arachnida</taxon>
        <taxon>Acari</taxon>
        <taxon>Acariformes</taxon>
        <taxon>Sarcoptiformes</taxon>
        <taxon>Astigmata</taxon>
        <taxon>Psoroptidia</taxon>
        <taxon>Sarcoptoidea</taxon>
        <taxon>Sarcoptidae</taxon>
        <taxon>Sarcoptinae</taxon>
        <taxon>Sarcoptes</taxon>
    </lineage>
</organism>
<accession>A0A132A1G7</accession>
<sequence>MVGGTSTCYTSSSSSSTSSISNRTIVSSASKAFNGNDGLSKGIKRPRLADIQEYRFQINLNGMKNVHSTFINTDGKIKIIDGKDCGQIRRMPSPSSSNQSRMQTQSIAKQLRLRRRSRSFNNLMTFVSER</sequence>
<evidence type="ECO:0000313" key="2">
    <source>
        <dbReference type="Proteomes" id="UP000616769"/>
    </source>
</evidence>